<accession>A0A0M7A045</accession>
<dbReference type="AlphaFoldDB" id="A0A0M7A045"/>
<dbReference type="EMBL" id="CXWD01000004">
    <property type="protein sequence ID" value="CTQ67183.1"/>
    <property type="molecule type" value="Genomic_DNA"/>
</dbReference>
<dbReference type="STRING" id="388408.LAX5112_01253"/>
<evidence type="ECO:0000313" key="2">
    <source>
        <dbReference type="Proteomes" id="UP000053235"/>
    </source>
</evidence>
<keyword evidence="2" id="KW-1185">Reference proteome</keyword>
<proteinExistence type="predicted"/>
<dbReference type="RefSeq" id="WP_055671088.1">
    <property type="nucleotide sequence ID" value="NZ_CXWD01000004.1"/>
</dbReference>
<dbReference type="OrthoDB" id="6042854at2"/>
<reference evidence="2" key="1">
    <citation type="submission" date="2015-07" db="EMBL/GenBank/DDBJ databases">
        <authorList>
            <person name="Rodrigo-Torres Lidia"/>
            <person name="Arahal R.David."/>
        </authorList>
    </citation>
    <scope>NUCLEOTIDE SEQUENCE [LARGE SCALE GENOMIC DNA]</scope>
    <source>
        <strain evidence="2">CECT 5112</strain>
    </source>
</reference>
<evidence type="ECO:0000313" key="1">
    <source>
        <dbReference type="EMBL" id="CTQ67183.1"/>
    </source>
</evidence>
<protein>
    <submittedName>
        <fullName evidence="1">Uncharacterized protein</fullName>
    </submittedName>
</protein>
<dbReference type="Proteomes" id="UP000053235">
    <property type="component" value="Unassembled WGS sequence"/>
</dbReference>
<sequence length="284" mass="31588">MTTAFAKEADLCSLFIKCLPRGWTAYPETGGFDILLSRDSDGFQIGVEAKLRLNAKVIQQAMEGRSWSRVAGPGPDCRAVLVPSDARGGMEPVCAALGITPIRMQSDLKLDQDGNPMFQLARQKEIRILAQCHTSVGTCWAYPFRPSLPANEHSGRDDWFERCPDRRLTLPDYVPDVSAGESAPVALTQWKIKAIKIVVTLERRGYLTRRDFKHFKISMSRWIEGFDPWLVKDGNGGWVSGSGLPDFRKQHPINFSQIETDYESWRGPEEASQPGLFAGKGAAA</sequence>
<gene>
    <name evidence="1" type="ORF">LAX5112_01253</name>
</gene>
<name>A0A0M7A045_9HYPH</name>
<organism evidence="1 2">
    <name type="scientific">Roseibium alexandrii</name>
    <dbReference type="NCBI Taxonomy" id="388408"/>
    <lineage>
        <taxon>Bacteria</taxon>
        <taxon>Pseudomonadati</taxon>
        <taxon>Pseudomonadota</taxon>
        <taxon>Alphaproteobacteria</taxon>
        <taxon>Hyphomicrobiales</taxon>
        <taxon>Stappiaceae</taxon>
        <taxon>Roseibium</taxon>
    </lineage>
</organism>